<dbReference type="Proteomes" id="UP000734854">
    <property type="component" value="Unassembled WGS sequence"/>
</dbReference>
<protein>
    <recommendedName>
        <fullName evidence="2">Nucleotidyl transferase domain-containing protein</fullName>
    </recommendedName>
</protein>
<name>A0A8J5LH77_ZINOF</name>
<keyword evidence="4" id="KW-1185">Reference proteome</keyword>
<dbReference type="GO" id="GO:0019252">
    <property type="term" value="P:starch biosynthetic process"/>
    <property type="evidence" value="ECO:0007669"/>
    <property type="project" value="UniProtKB-UniPathway"/>
</dbReference>
<evidence type="ECO:0000313" key="3">
    <source>
        <dbReference type="EMBL" id="KAG6526498.1"/>
    </source>
</evidence>
<evidence type="ECO:0000256" key="1">
    <source>
        <dbReference type="SAM" id="MobiDB-lite"/>
    </source>
</evidence>
<dbReference type="InterPro" id="IPR005835">
    <property type="entry name" value="NTP_transferase_dom"/>
</dbReference>
<gene>
    <name evidence="3" type="ORF">ZIOFF_016483</name>
</gene>
<dbReference type="UniPathway" id="UPA00152"/>
<dbReference type="AlphaFoldDB" id="A0A8J5LH77"/>
<dbReference type="EMBL" id="JACMSC010000004">
    <property type="protein sequence ID" value="KAG6526498.1"/>
    <property type="molecule type" value="Genomic_DNA"/>
</dbReference>
<proteinExistence type="predicted"/>
<dbReference type="InterPro" id="IPR029044">
    <property type="entry name" value="Nucleotide-diphossugar_trans"/>
</dbReference>
<feature type="compositionally biased region" description="Polar residues" evidence="1">
    <location>
        <begin position="45"/>
        <end position="59"/>
    </location>
</feature>
<feature type="domain" description="Nucleotidyl transferase" evidence="2">
    <location>
        <begin position="73"/>
        <end position="123"/>
    </location>
</feature>
<evidence type="ECO:0000259" key="2">
    <source>
        <dbReference type="Pfam" id="PF00483"/>
    </source>
</evidence>
<dbReference type="Pfam" id="PF00483">
    <property type="entry name" value="NTP_transferase"/>
    <property type="match status" value="1"/>
</dbReference>
<organism evidence="3 4">
    <name type="scientific">Zingiber officinale</name>
    <name type="common">Ginger</name>
    <name type="synonym">Amomum zingiber</name>
    <dbReference type="NCBI Taxonomy" id="94328"/>
    <lineage>
        <taxon>Eukaryota</taxon>
        <taxon>Viridiplantae</taxon>
        <taxon>Streptophyta</taxon>
        <taxon>Embryophyta</taxon>
        <taxon>Tracheophyta</taxon>
        <taxon>Spermatophyta</taxon>
        <taxon>Magnoliopsida</taxon>
        <taxon>Liliopsida</taxon>
        <taxon>Zingiberales</taxon>
        <taxon>Zingiberaceae</taxon>
        <taxon>Zingiber</taxon>
    </lineage>
</organism>
<comment type="caution">
    <text evidence="3">The sequence shown here is derived from an EMBL/GenBank/DDBJ whole genome shotgun (WGS) entry which is preliminary data.</text>
</comment>
<sequence length="125" mass="13733">MPPGGPDDTTVTQADPPTFQHSTSTHPPVSETDDGPSTFPPSGETGATTSHSKPSQQRSVIFTKVSEWNRESCADMTALPMNEKRVTTFDLMKIDEEEQIIEFAEKPKGEQLKAMQVQAYLYDGS</sequence>
<evidence type="ECO:0000313" key="4">
    <source>
        <dbReference type="Proteomes" id="UP000734854"/>
    </source>
</evidence>
<dbReference type="Gene3D" id="3.90.550.10">
    <property type="entry name" value="Spore Coat Polysaccharide Biosynthesis Protein SpsA, Chain A"/>
    <property type="match status" value="1"/>
</dbReference>
<feature type="compositionally biased region" description="Polar residues" evidence="1">
    <location>
        <begin position="9"/>
        <end position="27"/>
    </location>
</feature>
<accession>A0A8J5LH77</accession>
<feature type="region of interest" description="Disordered" evidence="1">
    <location>
        <begin position="1"/>
        <end position="59"/>
    </location>
</feature>
<reference evidence="3 4" key="1">
    <citation type="submission" date="2020-08" db="EMBL/GenBank/DDBJ databases">
        <title>Plant Genome Project.</title>
        <authorList>
            <person name="Zhang R.-G."/>
        </authorList>
    </citation>
    <scope>NUCLEOTIDE SEQUENCE [LARGE SCALE GENOMIC DNA]</scope>
    <source>
        <tissue evidence="3">Rhizome</tissue>
    </source>
</reference>